<dbReference type="InterPro" id="IPR009956">
    <property type="entry name" value="Post-segregation_anti-tox_CcdA"/>
</dbReference>
<protein>
    <submittedName>
        <fullName evidence="2">Type II toxin-antitoxin system CcdA family antitoxin</fullName>
    </submittedName>
</protein>
<reference evidence="3" key="1">
    <citation type="journal article" date="2019" name="Int. J. Syst. Evol. Microbiol.">
        <title>The Global Catalogue of Microorganisms (GCM) 10K type strain sequencing project: providing services to taxonomists for standard genome sequencing and annotation.</title>
        <authorList>
            <consortium name="The Broad Institute Genomics Platform"/>
            <consortium name="The Broad Institute Genome Sequencing Center for Infectious Disease"/>
            <person name="Wu L."/>
            <person name="Ma J."/>
        </authorList>
    </citation>
    <scope>NUCLEOTIDE SEQUENCE [LARGE SCALE GENOMIC DNA]</scope>
    <source>
        <strain evidence="3">CCUG 30340</strain>
    </source>
</reference>
<evidence type="ECO:0000256" key="1">
    <source>
        <dbReference type="ARBA" id="ARBA00022649"/>
    </source>
</evidence>
<keyword evidence="1" id="KW-1277">Toxin-antitoxin system</keyword>
<gene>
    <name evidence="2" type="ORF">ACFO6Q_01710</name>
</gene>
<keyword evidence="3" id="KW-1185">Reference proteome</keyword>
<comment type="caution">
    <text evidence="2">The sequence shown here is derived from an EMBL/GenBank/DDBJ whole genome shotgun (WGS) entry which is preliminary data.</text>
</comment>
<evidence type="ECO:0000313" key="2">
    <source>
        <dbReference type="EMBL" id="MFC4819018.1"/>
    </source>
</evidence>
<dbReference type="Pfam" id="PF07362">
    <property type="entry name" value="CcdA"/>
    <property type="match status" value="1"/>
</dbReference>
<dbReference type="EMBL" id="JBHSHD010000002">
    <property type="protein sequence ID" value="MFC4819018.1"/>
    <property type="molecule type" value="Genomic_DNA"/>
</dbReference>
<accession>A0ABV9QNX2</accession>
<name>A0ABV9QNX2_9GAMM</name>
<dbReference type="Proteomes" id="UP001595886">
    <property type="component" value="Unassembled WGS sequence"/>
</dbReference>
<evidence type="ECO:0000313" key="3">
    <source>
        <dbReference type="Proteomes" id="UP001595886"/>
    </source>
</evidence>
<organism evidence="2 3">
    <name type="scientific">Dokdonella ginsengisoli</name>
    <dbReference type="NCBI Taxonomy" id="363846"/>
    <lineage>
        <taxon>Bacteria</taxon>
        <taxon>Pseudomonadati</taxon>
        <taxon>Pseudomonadota</taxon>
        <taxon>Gammaproteobacteria</taxon>
        <taxon>Lysobacterales</taxon>
        <taxon>Rhodanobacteraceae</taxon>
        <taxon>Dokdonella</taxon>
    </lineage>
</organism>
<sequence>MSNPTKKATNLSIRADLLEDARKLEINLSREFEKHLESVIRQRHAEQWKRDNREAIEAYNRHIERDGLWSDEFRTF</sequence>
<dbReference type="RefSeq" id="WP_380018754.1">
    <property type="nucleotide sequence ID" value="NZ_JBHSHD010000002.1"/>
</dbReference>
<proteinExistence type="predicted"/>